<dbReference type="InterPro" id="IPR000719">
    <property type="entry name" value="Prot_kinase_dom"/>
</dbReference>
<dbReference type="InterPro" id="IPR008271">
    <property type="entry name" value="Ser/Thr_kinase_AS"/>
</dbReference>
<dbReference type="GO" id="GO:0004521">
    <property type="term" value="F:RNA endonuclease activity"/>
    <property type="evidence" value="ECO:0007669"/>
    <property type="project" value="InterPro"/>
</dbReference>
<dbReference type="Proteomes" id="UP001152795">
    <property type="component" value="Unassembled WGS sequence"/>
</dbReference>
<dbReference type="EMBL" id="CACRXK020009107">
    <property type="protein sequence ID" value="CAB4016413.1"/>
    <property type="molecule type" value="Genomic_DNA"/>
</dbReference>
<dbReference type="GO" id="GO:0036498">
    <property type="term" value="P:IRE1-mediated unfolded protein response"/>
    <property type="evidence" value="ECO:0007669"/>
    <property type="project" value="TreeGrafter"/>
</dbReference>
<dbReference type="PANTHER" id="PTHR13954">
    <property type="entry name" value="IRE1-RELATED"/>
    <property type="match status" value="1"/>
</dbReference>
<dbReference type="OrthoDB" id="63989at2759"/>
<protein>
    <submittedName>
        <fullName evidence="1">Serine threonine- kinase endoribonuclease ire-1-like</fullName>
    </submittedName>
</protein>
<proteinExistence type="predicted"/>
<accession>A0A6S7IGY8</accession>
<dbReference type="GO" id="GO:1990604">
    <property type="term" value="C:IRE1-TRAF2-ASK1 complex"/>
    <property type="evidence" value="ECO:0007669"/>
    <property type="project" value="TreeGrafter"/>
</dbReference>
<reference evidence="1" key="1">
    <citation type="submission" date="2020-04" db="EMBL/GenBank/DDBJ databases">
        <authorList>
            <person name="Alioto T."/>
            <person name="Alioto T."/>
            <person name="Gomez Garrido J."/>
        </authorList>
    </citation>
    <scope>NUCLEOTIDE SEQUENCE</scope>
    <source>
        <strain evidence="1">A484AB</strain>
    </source>
</reference>
<dbReference type="AlphaFoldDB" id="A0A6S7IGY8"/>
<keyword evidence="1" id="KW-0418">Kinase</keyword>
<keyword evidence="1" id="KW-0808">Transferase</keyword>
<name>A0A6S7IGY8_PARCT</name>
<evidence type="ECO:0000313" key="1">
    <source>
        <dbReference type="EMBL" id="CAB4016413.1"/>
    </source>
</evidence>
<dbReference type="PROSITE" id="PS00108">
    <property type="entry name" value="PROTEIN_KINASE_ST"/>
    <property type="match status" value="1"/>
</dbReference>
<dbReference type="InterPro" id="IPR011009">
    <property type="entry name" value="Kinase-like_dom_sf"/>
</dbReference>
<organism evidence="1 2">
    <name type="scientific">Paramuricea clavata</name>
    <name type="common">Red gorgonian</name>
    <name type="synonym">Violescent sea-whip</name>
    <dbReference type="NCBI Taxonomy" id="317549"/>
    <lineage>
        <taxon>Eukaryota</taxon>
        <taxon>Metazoa</taxon>
        <taxon>Cnidaria</taxon>
        <taxon>Anthozoa</taxon>
        <taxon>Octocorallia</taxon>
        <taxon>Malacalcyonacea</taxon>
        <taxon>Plexauridae</taxon>
        <taxon>Paramuricea</taxon>
    </lineage>
</organism>
<keyword evidence="2" id="KW-1185">Reference proteome</keyword>
<dbReference type="GO" id="GO:0005524">
    <property type="term" value="F:ATP binding"/>
    <property type="evidence" value="ECO:0007669"/>
    <property type="project" value="InterPro"/>
</dbReference>
<comment type="caution">
    <text evidence="1">The sequence shown here is derived from an EMBL/GenBank/DDBJ whole genome shotgun (WGS) entry which is preliminary data.</text>
</comment>
<dbReference type="GO" id="GO:0051082">
    <property type="term" value="F:unfolded protein binding"/>
    <property type="evidence" value="ECO:0007669"/>
    <property type="project" value="TreeGrafter"/>
</dbReference>
<dbReference type="PROSITE" id="PS50011">
    <property type="entry name" value="PROTEIN_KINASE_DOM"/>
    <property type="match status" value="1"/>
</dbReference>
<dbReference type="Gene3D" id="1.10.510.10">
    <property type="entry name" value="Transferase(Phosphotransferase) domain 1"/>
    <property type="match status" value="1"/>
</dbReference>
<dbReference type="Gene3D" id="3.30.200.20">
    <property type="entry name" value="Phosphorylase Kinase, domain 1"/>
    <property type="match status" value="1"/>
</dbReference>
<evidence type="ECO:0000313" key="2">
    <source>
        <dbReference type="Proteomes" id="UP001152795"/>
    </source>
</evidence>
<dbReference type="GO" id="GO:0004674">
    <property type="term" value="F:protein serine/threonine kinase activity"/>
    <property type="evidence" value="ECO:0007669"/>
    <property type="project" value="InterPro"/>
</dbReference>
<dbReference type="GO" id="GO:0070059">
    <property type="term" value="P:intrinsic apoptotic signaling pathway in response to endoplasmic reticulum stress"/>
    <property type="evidence" value="ECO:0007669"/>
    <property type="project" value="TreeGrafter"/>
</dbReference>
<dbReference type="InterPro" id="IPR045133">
    <property type="entry name" value="IRE1/2-like"/>
</dbReference>
<dbReference type="PANTHER" id="PTHR13954:SF28">
    <property type="match status" value="1"/>
</dbReference>
<dbReference type="Pfam" id="PF00069">
    <property type="entry name" value="Pkinase"/>
    <property type="match status" value="1"/>
</dbReference>
<sequence length="274" mass="31353">MGTSVYVGILEDGSEVAVKKMLIETCEDAAENEKEILSLIEAKKSPYIVSYRLLLKDSIFFYLIADLCENTLNDHVSSQSIENLKEDGPRMVKEILTGLTFLHDQRILHRDLKPSNILVDVECHMRLADFGISRVLNEDETTLYTDAKGTQGWMSTEVLEAIDRACKCRYKKKSDVQVTGMITFFILTKGEHPFGASHQRMTNIKEGNPMNLEHLVDLCARKFVLSLISHDIKDRPYAHEALRHSFMDKIKLRDAISMPRIISWDSWLKLKECS</sequence>
<dbReference type="SMART" id="SM00220">
    <property type="entry name" value="S_TKc"/>
    <property type="match status" value="1"/>
</dbReference>
<gene>
    <name evidence="1" type="ORF">PACLA_8A010190</name>
</gene>
<dbReference type="SUPFAM" id="SSF56112">
    <property type="entry name" value="Protein kinase-like (PK-like)"/>
    <property type="match status" value="1"/>
</dbReference>